<dbReference type="SUPFAM" id="SSF51735">
    <property type="entry name" value="NAD(P)-binding Rossmann-fold domains"/>
    <property type="match status" value="1"/>
</dbReference>
<keyword evidence="4" id="KW-1185">Reference proteome</keyword>
<comment type="similarity">
    <text evidence="1">Belongs to the short-chain dehydrogenases/reductases (SDR) family.</text>
</comment>
<dbReference type="PANTHER" id="PTHR42760">
    <property type="entry name" value="SHORT-CHAIN DEHYDROGENASES/REDUCTASES FAMILY MEMBER"/>
    <property type="match status" value="1"/>
</dbReference>
<dbReference type="GO" id="GO:0016491">
    <property type="term" value="F:oxidoreductase activity"/>
    <property type="evidence" value="ECO:0007669"/>
    <property type="project" value="UniProtKB-KW"/>
</dbReference>
<comment type="caution">
    <text evidence="3">The sequence shown here is derived from an EMBL/GenBank/DDBJ whole genome shotgun (WGS) entry which is preliminary data.</text>
</comment>
<gene>
    <name evidence="3" type="ORF">ACFQS1_38455</name>
</gene>
<dbReference type="Gene3D" id="3.40.50.720">
    <property type="entry name" value="NAD(P)-binding Rossmann-like Domain"/>
    <property type="match status" value="1"/>
</dbReference>
<name>A0ABW2I4R4_9ACTN</name>
<dbReference type="EMBL" id="JBHTBJ010000064">
    <property type="protein sequence ID" value="MFC7279874.1"/>
    <property type="molecule type" value="Genomic_DNA"/>
</dbReference>
<dbReference type="PRINTS" id="PR00080">
    <property type="entry name" value="SDRFAMILY"/>
</dbReference>
<sequence length="250" mass="25619">MVSRLEGKVAVITGAAMGMGAGAARRFITEGARVVLADIDLPAAAALAKELGDNAVAVGHDVSDEGSWETVVGTAEAAFGGIDILLNNAGIWRTAPLVEQSAEGFDRIIAVNLRGVFLGMRAVATPMRARGGGSIVNTSSTAGLVGLANMVAYGASKWGVRGITKVAAVELGPWGIRVNSIHPGGVDTPMTASLRFGREDAVATHPPIGRHGTPSDIADLHVFLSSDESSWITGSEIYIDGGLMAGPTPH</sequence>
<dbReference type="PROSITE" id="PS00061">
    <property type="entry name" value="ADH_SHORT"/>
    <property type="match status" value="1"/>
</dbReference>
<dbReference type="PANTHER" id="PTHR42760:SF133">
    <property type="entry name" value="3-OXOACYL-[ACYL-CARRIER-PROTEIN] REDUCTASE"/>
    <property type="match status" value="1"/>
</dbReference>
<dbReference type="Pfam" id="PF13561">
    <property type="entry name" value="adh_short_C2"/>
    <property type="match status" value="1"/>
</dbReference>
<dbReference type="InterPro" id="IPR036291">
    <property type="entry name" value="NAD(P)-bd_dom_sf"/>
</dbReference>
<evidence type="ECO:0000313" key="3">
    <source>
        <dbReference type="EMBL" id="MFC7279874.1"/>
    </source>
</evidence>
<reference evidence="4" key="1">
    <citation type="journal article" date="2019" name="Int. J. Syst. Evol. Microbiol.">
        <title>The Global Catalogue of Microorganisms (GCM) 10K type strain sequencing project: providing services to taxonomists for standard genome sequencing and annotation.</title>
        <authorList>
            <consortium name="The Broad Institute Genomics Platform"/>
            <consortium name="The Broad Institute Genome Sequencing Center for Infectious Disease"/>
            <person name="Wu L."/>
            <person name="Ma J."/>
        </authorList>
    </citation>
    <scope>NUCLEOTIDE SEQUENCE [LARGE SCALE GENOMIC DNA]</scope>
    <source>
        <strain evidence="4">XZYJT-10</strain>
    </source>
</reference>
<dbReference type="NCBIfam" id="NF005559">
    <property type="entry name" value="PRK07231.1"/>
    <property type="match status" value="1"/>
</dbReference>
<dbReference type="InterPro" id="IPR020904">
    <property type="entry name" value="Sc_DH/Rdtase_CS"/>
</dbReference>
<proteinExistence type="inferred from homology"/>
<dbReference type="RefSeq" id="WP_378977619.1">
    <property type="nucleotide sequence ID" value="NZ_JBHTBJ010000064.1"/>
</dbReference>
<organism evidence="3 4">
    <name type="scientific">Paractinoplanes rhizophilus</name>
    <dbReference type="NCBI Taxonomy" id="1416877"/>
    <lineage>
        <taxon>Bacteria</taxon>
        <taxon>Bacillati</taxon>
        <taxon>Actinomycetota</taxon>
        <taxon>Actinomycetes</taxon>
        <taxon>Micromonosporales</taxon>
        <taxon>Micromonosporaceae</taxon>
        <taxon>Paractinoplanes</taxon>
    </lineage>
</organism>
<evidence type="ECO:0000256" key="1">
    <source>
        <dbReference type="ARBA" id="ARBA00006484"/>
    </source>
</evidence>
<evidence type="ECO:0000256" key="2">
    <source>
        <dbReference type="ARBA" id="ARBA00023002"/>
    </source>
</evidence>
<dbReference type="Proteomes" id="UP001596548">
    <property type="component" value="Unassembled WGS sequence"/>
</dbReference>
<protein>
    <submittedName>
        <fullName evidence="3">SDR family NAD(P)-dependent oxidoreductase</fullName>
        <ecNumber evidence="3">1.1.1.-</ecNumber>
    </submittedName>
</protein>
<evidence type="ECO:0000313" key="4">
    <source>
        <dbReference type="Proteomes" id="UP001596548"/>
    </source>
</evidence>
<dbReference type="PRINTS" id="PR00081">
    <property type="entry name" value="GDHRDH"/>
</dbReference>
<dbReference type="InterPro" id="IPR002347">
    <property type="entry name" value="SDR_fam"/>
</dbReference>
<dbReference type="EC" id="1.1.1.-" evidence="3"/>
<accession>A0ABW2I4R4</accession>
<keyword evidence="2 3" id="KW-0560">Oxidoreductase</keyword>